<gene>
    <name evidence="2" type="ORF">PCL_09544</name>
</gene>
<name>A0A2U3DQP7_PURLI</name>
<organism evidence="2 3">
    <name type="scientific">Purpureocillium lilacinum</name>
    <name type="common">Paecilomyces lilacinus</name>
    <dbReference type="NCBI Taxonomy" id="33203"/>
    <lineage>
        <taxon>Eukaryota</taxon>
        <taxon>Fungi</taxon>
        <taxon>Dikarya</taxon>
        <taxon>Ascomycota</taxon>
        <taxon>Pezizomycotina</taxon>
        <taxon>Sordariomycetes</taxon>
        <taxon>Hypocreomycetidae</taxon>
        <taxon>Hypocreales</taxon>
        <taxon>Ophiocordycipitaceae</taxon>
        <taxon>Purpureocillium</taxon>
    </lineage>
</organism>
<feature type="compositionally biased region" description="Polar residues" evidence="1">
    <location>
        <begin position="160"/>
        <end position="175"/>
    </location>
</feature>
<evidence type="ECO:0000313" key="3">
    <source>
        <dbReference type="Proteomes" id="UP000245956"/>
    </source>
</evidence>
<feature type="region of interest" description="Disordered" evidence="1">
    <location>
        <begin position="132"/>
        <end position="175"/>
    </location>
</feature>
<sequence>MDRGVSVPDQPSTASRADPCHAQRASRSSPAASHIHPATAVLEAQCRDPRPPAWRAVRPTRIHAHAPAAAAIEDGTAAQMTLIRKFINRCLSASEKGPLSGLASRVGGGQLSGDDDVGLPYRYGTRPNGQGSFRLMEWKAGSPGGGAETQQRKLQRQPAMMQTTLSSESSPASLT</sequence>
<feature type="region of interest" description="Disordered" evidence="1">
    <location>
        <begin position="1"/>
        <end position="35"/>
    </location>
</feature>
<reference evidence="2 3" key="1">
    <citation type="journal article" date="2016" name="Front. Microbiol.">
        <title>Genome and transcriptome sequences reveal the specific parasitism of the nematophagous Purpureocillium lilacinum 36-1.</title>
        <authorList>
            <person name="Xie J."/>
            <person name="Li S."/>
            <person name="Mo C."/>
            <person name="Xiao X."/>
            <person name="Peng D."/>
            <person name="Wang G."/>
            <person name="Xiao Y."/>
        </authorList>
    </citation>
    <scope>NUCLEOTIDE SEQUENCE [LARGE SCALE GENOMIC DNA]</scope>
    <source>
        <strain evidence="2 3">36-1</strain>
    </source>
</reference>
<dbReference type="Proteomes" id="UP000245956">
    <property type="component" value="Unassembled WGS sequence"/>
</dbReference>
<evidence type="ECO:0000313" key="2">
    <source>
        <dbReference type="EMBL" id="PWI64572.1"/>
    </source>
</evidence>
<protein>
    <submittedName>
        <fullName evidence="2">Uncharacterized protein</fullName>
    </submittedName>
</protein>
<proteinExistence type="predicted"/>
<dbReference type="EMBL" id="LCWV01000054">
    <property type="protein sequence ID" value="PWI64572.1"/>
    <property type="molecule type" value="Genomic_DNA"/>
</dbReference>
<feature type="compositionally biased region" description="Low complexity" evidence="1">
    <location>
        <begin position="25"/>
        <end position="35"/>
    </location>
</feature>
<comment type="caution">
    <text evidence="2">The sequence shown here is derived from an EMBL/GenBank/DDBJ whole genome shotgun (WGS) entry which is preliminary data.</text>
</comment>
<accession>A0A2U3DQP7</accession>
<evidence type="ECO:0000256" key="1">
    <source>
        <dbReference type="SAM" id="MobiDB-lite"/>
    </source>
</evidence>
<dbReference type="AlphaFoldDB" id="A0A2U3DQP7"/>